<comment type="caution">
    <text evidence="7">The sequence shown here is derived from an EMBL/GenBank/DDBJ whole genome shotgun (WGS) entry which is preliminary data.</text>
</comment>
<dbReference type="InterPro" id="IPR028662">
    <property type="entry name" value="SNX8/Mvp1"/>
</dbReference>
<keyword evidence="5" id="KW-0472">Membrane</keyword>
<dbReference type="PROSITE" id="PS50195">
    <property type="entry name" value="PX"/>
    <property type="match status" value="1"/>
</dbReference>
<comment type="similarity">
    <text evidence="2">Belongs to the sorting nexin family.</text>
</comment>
<dbReference type="Gene3D" id="1.10.238.10">
    <property type="entry name" value="EF-hand"/>
    <property type="match status" value="1"/>
</dbReference>
<dbReference type="InterPro" id="IPR001683">
    <property type="entry name" value="PX_dom"/>
</dbReference>
<organism evidence="7 8">
    <name type="scientific">Pyrocoelia pectoralis</name>
    <dbReference type="NCBI Taxonomy" id="417401"/>
    <lineage>
        <taxon>Eukaryota</taxon>
        <taxon>Metazoa</taxon>
        <taxon>Ecdysozoa</taxon>
        <taxon>Arthropoda</taxon>
        <taxon>Hexapoda</taxon>
        <taxon>Insecta</taxon>
        <taxon>Pterygota</taxon>
        <taxon>Neoptera</taxon>
        <taxon>Endopterygota</taxon>
        <taxon>Coleoptera</taxon>
        <taxon>Polyphaga</taxon>
        <taxon>Elateriformia</taxon>
        <taxon>Elateroidea</taxon>
        <taxon>Lampyridae</taxon>
        <taxon>Lampyrinae</taxon>
        <taxon>Pyrocoelia</taxon>
    </lineage>
</organism>
<dbReference type="Gene3D" id="3.30.1520.10">
    <property type="entry name" value="Phox-like domain"/>
    <property type="match status" value="1"/>
</dbReference>
<dbReference type="InterPro" id="IPR045734">
    <property type="entry name" value="Snx8_BAR_dom"/>
</dbReference>
<dbReference type="EMBL" id="JAVRBK010000007">
    <property type="protein sequence ID" value="KAK5641259.1"/>
    <property type="molecule type" value="Genomic_DNA"/>
</dbReference>
<evidence type="ECO:0000259" key="6">
    <source>
        <dbReference type="PROSITE" id="PS50195"/>
    </source>
</evidence>
<evidence type="ECO:0000256" key="4">
    <source>
        <dbReference type="ARBA" id="ARBA00022927"/>
    </source>
</evidence>
<dbReference type="Pfam" id="PF19566">
    <property type="entry name" value="Snx8_BAR_dom"/>
    <property type="match status" value="1"/>
</dbReference>
<dbReference type="InterPro" id="IPR035704">
    <property type="entry name" value="SNX8/Mvp1_PX"/>
</dbReference>
<comment type="subcellular location">
    <subcellularLocation>
        <location evidence="1">Membrane</location>
        <topology evidence="1">Peripheral membrane protein</topology>
        <orientation evidence="1">Cytoplasmic side</orientation>
    </subcellularLocation>
</comment>
<dbReference type="Proteomes" id="UP001329430">
    <property type="component" value="Chromosome 7"/>
</dbReference>
<evidence type="ECO:0000313" key="8">
    <source>
        <dbReference type="Proteomes" id="UP001329430"/>
    </source>
</evidence>
<dbReference type="GO" id="GO:0005829">
    <property type="term" value="C:cytosol"/>
    <property type="evidence" value="ECO:0007669"/>
    <property type="project" value="GOC"/>
</dbReference>
<evidence type="ECO:0000256" key="1">
    <source>
        <dbReference type="ARBA" id="ARBA00004287"/>
    </source>
</evidence>
<evidence type="ECO:0000256" key="3">
    <source>
        <dbReference type="ARBA" id="ARBA00022448"/>
    </source>
</evidence>
<protein>
    <recommendedName>
        <fullName evidence="6">PX domain-containing protein</fullName>
    </recommendedName>
</protein>
<evidence type="ECO:0000256" key="2">
    <source>
        <dbReference type="ARBA" id="ARBA00010883"/>
    </source>
</evidence>
<dbReference type="CDD" id="cd07597">
    <property type="entry name" value="BAR_SNX8"/>
    <property type="match status" value="1"/>
</dbReference>
<proteinExistence type="inferred from homology"/>
<dbReference type="AlphaFoldDB" id="A0AAN7V819"/>
<dbReference type="GO" id="GO:0035091">
    <property type="term" value="F:phosphatidylinositol binding"/>
    <property type="evidence" value="ECO:0007669"/>
    <property type="project" value="InterPro"/>
</dbReference>
<gene>
    <name evidence="7" type="ORF">RI129_009806</name>
</gene>
<dbReference type="CDD" id="cd06866">
    <property type="entry name" value="PX_SNX8_Mvp1p_like"/>
    <property type="match status" value="1"/>
</dbReference>
<dbReference type="InterPro" id="IPR036871">
    <property type="entry name" value="PX_dom_sf"/>
</dbReference>
<sequence>MTTDFSAGKIPPLYREIFEACSSNGDPVHRDIFRELLACGNLDSSTLKIIWDLAGPTQGPITRTNLYKALSLIGWAQEGKTPSNKLFENFNAREYPTPRLSDLTCISNTKAQINLQANLGKFSASYNDIKQLDTINIDLVPEKKGIIIKYSEYLVSSRRFGSKVTRRYNDFLALYELLLARFPYRVVPRLPPKKILVLDSHFLESRRRALQRWLTLVSRHPTICHDSIVTFFLTDIGPDFQYRIRDIFRRVPDEFMTSDLAATAKNYLPNDCSEFATNREQVRLLVQVISRLKQLADADVERSQAYSRDSEEMANQLKMLAGINPEQLTSGHWKHMQRGFATLAQEILSVPSKANYHASASQISVCERLGLLLDILVGHRDLCDRLERGLAHDHQAALAKMLSLKKRRIQGVIRGTDSESVEQLEARMLAQENIISNMELRSDFSLYCVHMETQLVHAYLETLSAILNNFVCLHTRSHSELADLWKNVRPTVEKYFCVDETETNGTNFS</sequence>
<dbReference type="GO" id="GO:0031901">
    <property type="term" value="C:early endosome membrane"/>
    <property type="evidence" value="ECO:0007669"/>
    <property type="project" value="TreeGrafter"/>
</dbReference>
<dbReference type="Pfam" id="PF00787">
    <property type="entry name" value="PX"/>
    <property type="match status" value="1"/>
</dbReference>
<dbReference type="SMART" id="SM00312">
    <property type="entry name" value="PX"/>
    <property type="match status" value="1"/>
</dbReference>
<dbReference type="InterPro" id="IPR027267">
    <property type="entry name" value="AH/BAR_dom_sf"/>
</dbReference>
<evidence type="ECO:0000313" key="7">
    <source>
        <dbReference type="EMBL" id="KAK5641259.1"/>
    </source>
</evidence>
<dbReference type="SUPFAM" id="SSF64268">
    <property type="entry name" value="PX domain"/>
    <property type="match status" value="1"/>
</dbReference>
<dbReference type="Gene3D" id="1.20.1270.60">
    <property type="entry name" value="Arfaptin homology (AH) domain/BAR domain"/>
    <property type="match status" value="1"/>
</dbReference>
<keyword evidence="8" id="KW-1185">Reference proteome</keyword>
<feature type="domain" description="PX" evidence="6">
    <location>
        <begin position="131"/>
        <end position="240"/>
    </location>
</feature>
<dbReference type="PANTHER" id="PTHR46571">
    <property type="entry name" value="SORTING NEXIN-8"/>
    <property type="match status" value="1"/>
</dbReference>
<evidence type="ECO:0000256" key="5">
    <source>
        <dbReference type="ARBA" id="ARBA00023136"/>
    </source>
</evidence>
<accession>A0AAN7V819</accession>
<keyword evidence="4" id="KW-0653">Protein transport</keyword>
<name>A0AAN7V819_9COLE</name>
<dbReference type="GO" id="GO:0006886">
    <property type="term" value="P:intracellular protein transport"/>
    <property type="evidence" value="ECO:0007669"/>
    <property type="project" value="TreeGrafter"/>
</dbReference>
<dbReference type="GO" id="GO:0034498">
    <property type="term" value="P:early endosome to Golgi transport"/>
    <property type="evidence" value="ECO:0007669"/>
    <property type="project" value="TreeGrafter"/>
</dbReference>
<dbReference type="PANTHER" id="PTHR46571:SF1">
    <property type="entry name" value="SORTING NEXIN-8"/>
    <property type="match status" value="1"/>
</dbReference>
<reference evidence="7 8" key="1">
    <citation type="journal article" date="2024" name="Insects">
        <title>An Improved Chromosome-Level Genome Assembly of the Firefly Pyrocoelia pectoralis.</title>
        <authorList>
            <person name="Fu X."/>
            <person name="Meyer-Rochow V.B."/>
            <person name="Ballantyne L."/>
            <person name="Zhu X."/>
        </authorList>
    </citation>
    <scope>NUCLEOTIDE SEQUENCE [LARGE SCALE GENOMIC DNA]</scope>
    <source>
        <strain evidence="7">XCY_ONT2</strain>
    </source>
</reference>
<keyword evidence="3" id="KW-0813">Transport</keyword>